<sequence>MAAEANRDWLGSSAEILITLREPDAWLRSRYQQDCHHAGCMIPPQVYFGRHCGHRAQDGTPRLDMAAFSHRRLIDIYTGLFDRVFIVKYEALAGMAFLEPLFGLSPEARERIGVTARAGRSNRSYSDGAVRLTSGVRRLLGRGAYTPERPFRPGLRHRYWRKLMQGGFDHVVRYRRFRIDWAEIEAADMQMLKAEYAAIPEVAEFRAGQLSAVISPSPRR</sequence>
<dbReference type="EMBL" id="FWFQ01000003">
    <property type="protein sequence ID" value="SLN18694.1"/>
    <property type="molecule type" value="Genomic_DNA"/>
</dbReference>
<name>A0A1Y5RJC0_9RHOB</name>
<organism evidence="1 2">
    <name type="scientific">Pseudoruegeria aquimaris</name>
    <dbReference type="NCBI Taxonomy" id="393663"/>
    <lineage>
        <taxon>Bacteria</taxon>
        <taxon>Pseudomonadati</taxon>
        <taxon>Pseudomonadota</taxon>
        <taxon>Alphaproteobacteria</taxon>
        <taxon>Rhodobacterales</taxon>
        <taxon>Roseobacteraceae</taxon>
        <taxon>Pseudoruegeria</taxon>
    </lineage>
</organism>
<gene>
    <name evidence="1" type="ORF">PSA7680_00656</name>
</gene>
<reference evidence="1 2" key="1">
    <citation type="submission" date="2017-03" db="EMBL/GenBank/DDBJ databases">
        <authorList>
            <person name="Afonso C.L."/>
            <person name="Miller P.J."/>
            <person name="Scott M.A."/>
            <person name="Spackman E."/>
            <person name="Goraichik I."/>
            <person name="Dimitrov K.M."/>
            <person name="Suarez D.L."/>
            <person name="Swayne D.E."/>
        </authorList>
    </citation>
    <scope>NUCLEOTIDE SEQUENCE [LARGE SCALE GENOMIC DNA]</scope>
    <source>
        <strain evidence="1 2">CECT 7680</strain>
    </source>
</reference>
<dbReference type="AlphaFoldDB" id="A0A1Y5RJC0"/>
<dbReference type="Proteomes" id="UP000193409">
    <property type="component" value="Unassembled WGS sequence"/>
</dbReference>
<protein>
    <submittedName>
        <fullName evidence="1">Uncharacterized protein</fullName>
    </submittedName>
</protein>
<keyword evidence="2" id="KW-1185">Reference proteome</keyword>
<evidence type="ECO:0000313" key="1">
    <source>
        <dbReference type="EMBL" id="SLN18694.1"/>
    </source>
</evidence>
<accession>A0A1Y5RJC0</accession>
<proteinExistence type="predicted"/>
<evidence type="ECO:0000313" key="2">
    <source>
        <dbReference type="Proteomes" id="UP000193409"/>
    </source>
</evidence>